<dbReference type="GO" id="GO:0005886">
    <property type="term" value="C:plasma membrane"/>
    <property type="evidence" value="ECO:0007669"/>
    <property type="project" value="TreeGrafter"/>
</dbReference>
<evidence type="ECO:0000256" key="5">
    <source>
        <dbReference type="ARBA" id="ARBA00023136"/>
    </source>
</evidence>
<dbReference type="GeneID" id="108918409"/>
<dbReference type="EMBL" id="JARO02000444">
    <property type="protein sequence ID" value="KPP78526.1"/>
    <property type="molecule type" value="Genomic_DNA"/>
</dbReference>
<feature type="transmembrane region" description="Helical" evidence="8">
    <location>
        <begin position="238"/>
        <end position="260"/>
    </location>
</feature>
<dbReference type="PROSITE" id="PS50262">
    <property type="entry name" value="G_PROTEIN_RECEP_F1_2"/>
    <property type="match status" value="1"/>
</dbReference>
<sequence>MDDVEGPTANSTVGKEEEGCMECVLVPVLEALILVTGLMGHSLVLIILVRRQRGGRRRPNGTDTLLLALSVADLLLLLCLPFHTAATALNRWPFGIYLCKAVSFLGAACSSASAFTLAALAVTRFLTVVYPTWAYRSQMQRWLRLVVSGLWVPAIALAAPQFAFRALGPTTQLHCFAFLSDISQLVYGIVHFLIAFALPLAIIVTMYSKIYFFLHRTRREGRAPQLERYQNQVTRTSGLLVLAFTLCWLPSYVLMFVMLGRNTANVPHYGPVAILARLLAISSTVANPILYVFMSHKFRADLLNVVKGIWCGIHGDCSCCRGRGTYHTRKRNGTDPVELEPSAKP</sequence>
<dbReference type="PANTHER" id="PTHR45695:SF9">
    <property type="entry name" value="LEUCOKININ RECEPTOR"/>
    <property type="match status" value="1"/>
</dbReference>
<evidence type="ECO:0000313" key="11">
    <source>
        <dbReference type="Ensembl" id="ENSSFOP00015024519.1"/>
    </source>
</evidence>
<keyword evidence="2 8" id="KW-0812">Transmembrane</keyword>
<dbReference type="AlphaFoldDB" id="A0A0P7XNW9"/>
<evidence type="ECO:0000256" key="2">
    <source>
        <dbReference type="ARBA" id="ARBA00022692"/>
    </source>
</evidence>
<comment type="subcellular location">
    <subcellularLocation>
        <location evidence="1">Membrane</location>
        <topology evidence="1">Multi-pass membrane protein</topology>
    </subcellularLocation>
</comment>
<keyword evidence="7" id="KW-0807">Transducer</keyword>
<dbReference type="InterPro" id="IPR017452">
    <property type="entry name" value="GPCR_Rhodpsn_7TM"/>
</dbReference>
<evidence type="ECO:0000256" key="3">
    <source>
        <dbReference type="ARBA" id="ARBA00022989"/>
    </source>
</evidence>
<dbReference type="PANTHER" id="PTHR45695">
    <property type="entry name" value="LEUCOKININ RECEPTOR-RELATED"/>
    <property type="match status" value="1"/>
</dbReference>
<evidence type="ECO:0000256" key="6">
    <source>
        <dbReference type="ARBA" id="ARBA00023170"/>
    </source>
</evidence>
<evidence type="ECO:0000256" key="8">
    <source>
        <dbReference type="SAM" id="Phobius"/>
    </source>
</evidence>
<feature type="transmembrane region" description="Helical" evidence="8">
    <location>
        <begin position="31"/>
        <end position="49"/>
    </location>
</feature>
<keyword evidence="5 8" id="KW-0472">Membrane</keyword>
<proteinExistence type="predicted"/>
<dbReference type="GeneTree" id="ENSGT01130000278323"/>
<dbReference type="KEGG" id="sfm:108918409"/>
<organism evidence="10 12">
    <name type="scientific">Scleropages formosus</name>
    <name type="common">Asian bonytongue</name>
    <name type="synonym">Osteoglossum formosum</name>
    <dbReference type="NCBI Taxonomy" id="113540"/>
    <lineage>
        <taxon>Eukaryota</taxon>
        <taxon>Metazoa</taxon>
        <taxon>Chordata</taxon>
        <taxon>Craniata</taxon>
        <taxon>Vertebrata</taxon>
        <taxon>Euteleostomi</taxon>
        <taxon>Actinopterygii</taxon>
        <taxon>Neopterygii</taxon>
        <taxon>Teleostei</taxon>
        <taxon>Osteoglossocephala</taxon>
        <taxon>Osteoglossomorpha</taxon>
        <taxon>Osteoglossiformes</taxon>
        <taxon>Osteoglossidae</taxon>
        <taxon>Scleropages</taxon>
    </lineage>
</organism>
<evidence type="ECO:0000256" key="4">
    <source>
        <dbReference type="ARBA" id="ARBA00023040"/>
    </source>
</evidence>
<keyword evidence="4" id="KW-0297">G-protein coupled receptor</keyword>
<dbReference type="RefSeq" id="XP_018581099.1">
    <property type="nucleotide sequence ID" value="XM_018725583.2"/>
</dbReference>
<keyword evidence="6" id="KW-0675">Receptor</keyword>
<evidence type="ECO:0000313" key="12">
    <source>
        <dbReference type="Proteomes" id="UP000034805"/>
    </source>
</evidence>
<dbReference type="Proteomes" id="UP000694397">
    <property type="component" value="Chromosome 22"/>
</dbReference>
<name>A0A0P7XNW9_SCLFO</name>
<dbReference type="InterPro" id="IPR000276">
    <property type="entry name" value="GPCR_Rhodpsn"/>
</dbReference>
<feature type="domain" description="G-protein coupled receptors family 1 profile" evidence="9">
    <location>
        <begin position="40"/>
        <end position="291"/>
    </location>
</feature>
<evidence type="ECO:0000256" key="1">
    <source>
        <dbReference type="ARBA" id="ARBA00004141"/>
    </source>
</evidence>
<feature type="transmembrane region" description="Helical" evidence="8">
    <location>
        <begin position="104"/>
        <end position="130"/>
    </location>
</feature>
<dbReference type="GO" id="GO:0004930">
    <property type="term" value="F:G protein-coupled receptor activity"/>
    <property type="evidence" value="ECO:0007669"/>
    <property type="project" value="UniProtKB-KW"/>
</dbReference>
<reference evidence="10" key="1">
    <citation type="submission" date="2015-08" db="EMBL/GenBank/DDBJ databases">
        <title>The genome of the Asian arowana (Scleropages formosus).</title>
        <authorList>
            <person name="Tan M.H."/>
            <person name="Gan H.M."/>
            <person name="Croft L.J."/>
            <person name="Austin C.M."/>
        </authorList>
    </citation>
    <scope>NUCLEOTIDE SEQUENCE [LARGE SCALE GENOMIC DNA]</scope>
    <source>
        <strain evidence="10">Aro1</strain>
    </source>
</reference>
<dbReference type="OrthoDB" id="5950040at2759"/>
<dbReference type="PRINTS" id="PR00237">
    <property type="entry name" value="GPCRRHODOPSN"/>
</dbReference>
<protein>
    <submittedName>
        <fullName evidence="11">Galanin receptor type 2-like</fullName>
    </submittedName>
</protein>
<keyword evidence="3 8" id="KW-1133">Transmembrane helix</keyword>
<dbReference type="Pfam" id="PF00001">
    <property type="entry name" value="7tm_1"/>
    <property type="match status" value="1"/>
</dbReference>
<dbReference type="Ensembl" id="ENSSFOT00015024787.2">
    <property type="protein sequence ID" value="ENSSFOP00015024519.1"/>
    <property type="gene ID" value="ENSSFOG00015015777.2"/>
</dbReference>
<evidence type="ECO:0000313" key="10">
    <source>
        <dbReference type="EMBL" id="KPP78526.1"/>
    </source>
</evidence>
<dbReference type="Gene3D" id="1.20.1070.10">
    <property type="entry name" value="Rhodopsin 7-helix transmembrane proteins"/>
    <property type="match status" value="1"/>
</dbReference>
<evidence type="ECO:0000259" key="9">
    <source>
        <dbReference type="PROSITE" id="PS50262"/>
    </source>
</evidence>
<evidence type="ECO:0000313" key="13">
    <source>
        <dbReference type="Proteomes" id="UP000694397"/>
    </source>
</evidence>
<feature type="transmembrane region" description="Helical" evidence="8">
    <location>
        <begin position="142"/>
        <end position="164"/>
    </location>
</feature>
<dbReference type="SUPFAM" id="SSF81321">
    <property type="entry name" value="Family A G protein-coupled receptor-like"/>
    <property type="match status" value="1"/>
</dbReference>
<keyword evidence="13" id="KW-1185">Reference proteome</keyword>
<dbReference type="Proteomes" id="UP000034805">
    <property type="component" value="Unassembled WGS sequence"/>
</dbReference>
<feature type="transmembrane region" description="Helical" evidence="8">
    <location>
        <begin position="184"/>
        <end position="212"/>
    </location>
</feature>
<evidence type="ECO:0000256" key="7">
    <source>
        <dbReference type="ARBA" id="ARBA00023224"/>
    </source>
</evidence>
<gene>
    <name evidence="11" type="primary">LOC108918409</name>
    <name evidence="10" type="ORF">Z043_101964</name>
</gene>
<reference evidence="11 13" key="2">
    <citation type="submission" date="2019-04" db="EMBL/GenBank/DDBJ databases">
        <authorList>
            <consortium name="Wellcome Sanger Institute Data Sharing"/>
        </authorList>
    </citation>
    <scope>NUCLEOTIDE SEQUENCE [LARGE SCALE GENOMIC DNA]</scope>
</reference>
<reference evidence="11" key="3">
    <citation type="submission" date="2025-05" db="UniProtKB">
        <authorList>
            <consortium name="Ensembl"/>
        </authorList>
    </citation>
    <scope>IDENTIFICATION</scope>
</reference>
<accession>A0A0P7XNW9</accession>
<feature type="transmembrane region" description="Helical" evidence="8">
    <location>
        <begin position="61"/>
        <end position="84"/>
    </location>
</feature>
<feature type="transmembrane region" description="Helical" evidence="8">
    <location>
        <begin position="272"/>
        <end position="293"/>
    </location>
</feature>